<dbReference type="RefSeq" id="WP_211361948.1">
    <property type="nucleotide sequence ID" value="NZ_VFPH01000001.1"/>
</dbReference>
<dbReference type="InterPro" id="IPR029063">
    <property type="entry name" value="SAM-dependent_MTases_sf"/>
</dbReference>
<dbReference type="Proteomes" id="UP000319818">
    <property type="component" value="Unassembled WGS sequence"/>
</dbReference>
<dbReference type="PANTHER" id="PTHR43317">
    <property type="entry name" value="THERMOSPERMINE SYNTHASE ACAULIS5"/>
    <property type="match status" value="1"/>
</dbReference>
<reference evidence="2 3" key="1">
    <citation type="submission" date="2019-06" db="EMBL/GenBank/DDBJ databases">
        <title>Sequencing the genomes of 1000 actinobacteria strains.</title>
        <authorList>
            <person name="Klenk H.-P."/>
        </authorList>
    </citation>
    <scope>NUCLEOTIDE SEQUENCE [LARGE SCALE GENOMIC DNA]</scope>
    <source>
        <strain evidence="2 3">DSM 45511</strain>
    </source>
</reference>
<name>A0A543GIT5_9PSEU</name>
<dbReference type="PANTHER" id="PTHR43317:SF3">
    <property type="entry name" value="BLR2883 PROTEIN"/>
    <property type="match status" value="1"/>
</dbReference>
<protein>
    <submittedName>
        <fullName evidence="2">Spermine/spermidine synthase</fullName>
    </submittedName>
</protein>
<gene>
    <name evidence="2" type="ORF">FB388_3397</name>
</gene>
<keyword evidence="3" id="KW-1185">Reference proteome</keyword>
<evidence type="ECO:0000313" key="3">
    <source>
        <dbReference type="Proteomes" id="UP000319818"/>
    </source>
</evidence>
<comment type="caution">
    <text evidence="2">The sequence shown here is derived from an EMBL/GenBank/DDBJ whole genome shotgun (WGS) entry which is preliminary data.</text>
</comment>
<proteinExistence type="predicted"/>
<organism evidence="2 3">
    <name type="scientific">Pseudonocardia cypriaca</name>
    <dbReference type="NCBI Taxonomy" id="882449"/>
    <lineage>
        <taxon>Bacteria</taxon>
        <taxon>Bacillati</taxon>
        <taxon>Actinomycetota</taxon>
        <taxon>Actinomycetes</taxon>
        <taxon>Pseudonocardiales</taxon>
        <taxon>Pseudonocardiaceae</taxon>
        <taxon>Pseudonocardia</taxon>
    </lineage>
</organism>
<evidence type="ECO:0000256" key="1">
    <source>
        <dbReference type="ARBA" id="ARBA00023115"/>
    </source>
</evidence>
<sequence length="217" mass="22401">MTGEVVERTSGLAGELVLRRDGEHHEIVANGVFLMDTRGGSSERLLVSAAADRMPPPGRMLIGGLGVGFSLAAALVHPAVTAVEVVEREAAVIRWNRGPLAALHGDALADPRVAVHEADVADRIATAAPASFDAICLDTDNGPDWLVSPANARLYTDSGLAAAARSLTPAGVLAVWSAAPSPALVARMGGLFVDVMTLEVPVARGAPDVVVLGRQPR</sequence>
<dbReference type="EMBL" id="VFPH01000001">
    <property type="protein sequence ID" value="TQM45993.1"/>
    <property type="molecule type" value="Genomic_DNA"/>
</dbReference>
<evidence type="ECO:0000313" key="2">
    <source>
        <dbReference type="EMBL" id="TQM45993.1"/>
    </source>
</evidence>
<dbReference type="Pfam" id="PF01564">
    <property type="entry name" value="Spermine_synth"/>
    <property type="match status" value="1"/>
</dbReference>
<dbReference type="AlphaFoldDB" id="A0A543GIT5"/>
<accession>A0A543GIT5</accession>
<dbReference type="GO" id="GO:0006596">
    <property type="term" value="P:polyamine biosynthetic process"/>
    <property type="evidence" value="ECO:0007669"/>
    <property type="project" value="UniProtKB-KW"/>
</dbReference>
<dbReference type="SUPFAM" id="SSF53335">
    <property type="entry name" value="S-adenosyl-L-methionine-dependent methyltransferases"/>
    <property type="match status" value="1"/>
</dbReference>
<keyword evidence="1" id="KW-0620">Polyamine biosynthesis</keyword>
<dbReference type="Gene3D" id="3.40.50.150">
    <property type="entry name" value="Vaccinia Virus protein VP39"/>
    <property type="match status" value="1"/>
</dbReference>